<name>A0ABN0B1K7_9ACTN</name>
<organism evidence="3 4">
    <name type="scientific">Fannyhessea vaginae PB189-T1-4</name>
    <dbReference type="NCBI Taxonomy" id="866774"/>
    <lineage>
        <taxon>Bacteria</taxon>
        <taxon>Bacillati</taxon>
        <taxon>Actinomycetota</taxon>
        <taxon>Coriobacteriia</taxon>
        <taxon>Coriobacteriales</taxon>
        <taxon>Atopobiaceae</taxon>
        <taxon>Fannyhessea</taxon>
    </lineage>
</organism>
<reference evidence="3 4" key="1">
    <citation type="submission" date="2010-08" db="EMBL/GenBank/DDBJ databases">
        <authorList>
            <person name="Durkin A.S."/>
            <person name="Madupu R."/>
            <person name="Torralba M."/>
            <person name="Gillis M."/>
            <person name="Methe B."/>
            <person name="Sutton G."/>
            <person name="Nelson K.E."/>
        </authorList>
    </citation>
    <scope>NUCLEOTIDE SEQUENCE [LARGE SCALE GENOMIC DNA]</scope>
    <source>
        <strain evidence="3 4">PB189-T1-4</strain>
    </source>
</reference>
<dbReference type="PANTHER" id="PTHR33295">
    <property type="entry name" value="ATPASE"/>
    <property type="match status" value="1"/>
</dbReference>
<dbReference type="InterPro" id="IPR041682">
    <property type="entry name" value="AAA_14"/>
</dbReference>
<evidence type="ECO:0000259" key="1">
    <source>
        <dbReference type="Pfam" id="PF13173"/>
    </source>
</evidence>
<protein>
    <recommendedName>
        <fullName evidence="5">ATP-binding protein</fullName>
    </recommendedName>
</protein>
<evidence type="ECO:0000313" key="4">
    <source>
        <dbReference type="Proteomes" id="UP000004431"/>
    </source>
</evidence>
<evidence type="ECO:0000313" key="3">
    <source>
        <dbReference type="EMBL" id="EFL44622.1"/>
    </source>
</evidence>
<dbReference type="RefSeq" id="WP_006303598.1">
    <property type="nucleotide sequence ID" value="NZ_AEDQ01000008.1"/>
</dbReference>
<evidence type="ECO:0000259" key="2">
    <source>
        <dbReference type="Pfam" id="PF13635"/>
    </source>
</evidence>
<dbReference type="Pfam" id="PF13635">
    <property type="entry name" value="DUF4143"/>
    <property type="match status" value="1"/>
</dbReference>
<accession>A0ABN0B1K7</accession>
<keyword evidence="4" id="KW-1185">Reference proteome</keyword>
<dbReference type="Pfam" id="PF13173">
    <property type="entry name" value="AAA_14"/>
    <property type="match status" value="1"/>
</dbReference>
<dbReference type="InterPro" id="IPR025420">
    <property type="entry name" value="DUF4143"/>
</dbReference>
<evidence type="ECO:0008006" key="5">
    <source>
        <dbReference type="Google" id="ProtNLM"/>
    </source>
</evidence>
<feature type="domain" description="DUF4143" evidence="2">
    <location>
        <begin position="196"/>
        <end position="343"/>
    </location>
</feature>
<feature type="domain" description="AAA" evidence="1">
    <location>
        <begin position="21"/>
        <end position="150"/>
    </location>
</feature>
<dbReference type="InterPro" id="IPR027417">
    <property type="entry name" value="P-loop_NTPase"/>
</dbReference>
<comment type="caution">
    <text evidence="3">The sequence shown here is derived from an EMBL/GenBank/DDBJ whole genome shotgun (WGS) entry which is preliminary data.</text>
</comment>
<sequence>MKRIYRASYMEHLVRLIGTPDIKIITGMRRSGKSELLRAFKTKLHTMMPDVNIIHIDYADLAFDELKDYKNLYQYVEAHYKAHADNIVLIDEVQLCHKFELAVNSFHNSQKYDIYITGSNAFLLSSDLATLFTGRFIEIPVYPFSFSEYCAYYELSGNSEHLRQYLLCGGMAGSYVYQHARDKTQYIKDIYITAVKRDLVDKYTITQAALLDTLTEYLMDNVSNLTTVHNISAQLQRNNVQTNHVTVKNYLMYLCNAFLFYKVKRYDVRGKKYLETNDKYYLVDTSFRFALLGTRNMDIGRMLENIVAIELLRRGYDIYVGKLYEKEIDFVAMNANEKLYIQVVDSIENEDTLQRELAPLRAVKDAYPKIVLATTNYETYDVEGIKIVDLARWLMNNA</sequence>
<dbReference type="EMBL" id="AEDQ01000008">
    <property type="protein sequence ID" value="EFL44622.1"/>
    <property type="molecule type" value="Genomic_DNA"/>
</dbReference>
<dbReference type="PANTHER" id="PTHR33295:SF20">
    <property type="entry name" value="ATPASE"/>
    <property type="match status" value="1"/>
</dbReference>
<dbReference type="SUPFAM" id="SSF52540">
    <property type="entry name" value="P-loop containing nucleoside triphosphate hydrolases"/>
    <property type="match status" value="1"/>
</dbReference>
<gene>
    <name evidence="3" type="ORF">HMPREF9248_0004</name>
</gene>
<proteinExistence type="predicted"/>
<dbReference type="Proteomes" id="UP000004431">
    <property type="component" value="Unassembled WGS sequence"/>
</dbReference>